<dbReference type="InterPro" id="IPR028968">
    <property type="entry name" value="Imm58"/>
</dbReference>
<keyword evidence="1" id="KW-1133">Transmembrane helix</keyword>
<reference evidence="2 3" key="1">
    <citation type="submission" date="2017-08" db="EMBL/GenBank/DDBJ databases">
        <title>Genome sequences of Ralstonia solanacearum Species Complex (RSSC) isolated from Potato bacterial wilts in Korea.</title>
        <authorList>
            <person name="Cho H."/>
            <person name="Song E.-S."/>
            <person name="Lee Y.K."/>
            <person name="Lee S."/>
            <person name="Lee S.-W."/>
            <person name="Jo A."/>
            <person name="Kim J.-G."/>
            <person name="Hwang I."/>
        </authorList>
    </citation>
    <scope>NUCLEOTIDE SEQUENCE [LARGE SCALE GENOMIC DNA]</scope>
    <source>
        <strain evidence="2 3">T98</strain>
    </source>
</reference>
<gene>
    <name evidence="2" type="ORF">CJO77_15855</name>
</gene>
<dbReference type="EMBL" id="CP022759">
    <property type="protein sequence ID" value="AXV82890.1"/>
    <property type="molecule type" value="Genomic_DNA"/>
</dbReference>
<dbReference type="Pfam" id="PF15581">
    <property type="entry name" value="Imm58"/>
    <property type="match status" value="1"/>
</dbReference>
<evidence type="ECO:0000313" key="3">
    <source>
        <dbReference type="Proteomes" id="UP000261758"/>
    </source>
</evidence>
<proteinExistence type="predicted"/>
<protein>
    <submittedName>
        <fullName evidence="2">Uncharacterized protein</fullName>
    </submittedName>
</protein>
<keyword evidence="1" id="KW-0472">Membrane</keyword>
<organism evidence="2 3">
    <name type="scientific">Ralstonia solanacearum</name>
    <name type="common">Pseudomonas solanacearum</name>
    <dbReference type="NCBI Taxonomy" id="305"/>
    <lineage>
        <taxon>Bacteria</taxon>
        <taxon>Pseudomonadati</taxon>
        <taxon>Pseudomonadota</taxon>
        <taxon>Betaproteobacteria</taxon>
        <taxon>Burkholderiales</taxon>
        <taxon>Burkholderiaceae</taxon>
        <taxon>Ralstonia</taxon>
        <taxon>Ralstonia solanacearum species complex</taxon>
    </lineage>
</organism>
<evidence type="ECO:0000256" key="1">
    <source>
        <dbReference type="SAM" id="Phobius"/>
    </source>
</evidence>
<feature type="transmembrane region" description="Helical" evidence="1">
    <location>
        <begin position="20"/>
        <end position="39"/>
    </location>
</feature>
<dbReference type="Proteomes" id="UP000261758">
    <property type="component" value="Chromosome"/>
</dbReference>
<evidence type="ECO:0000313" key="2">
    <source>
        <dbReference type="EMBL" id="AXV82890.1"/>
    </source>
</evidence>
<keyword evidence="1" id="KW-0812">Transmembrane</keyword>
<accession>A0AAD0S9C3</accession>
<dbReference type="AlphaFoldDB" id="A0AAD0S9C3"/>
<sequence length="123" mass="13970">MSRLLQARAGSWEMNTAIRWKVVSFALVVVCVALAYRVFDQGITRTYLDASVESSDRHIKLLTSLIEEDWRGMTQEQVLRCLEAVAQKRPLGSTVLKRDQETGAILFEGVRFEFVDGKLVHVN</sequence>
<name>A0AAD0S9C3_RALSL</name>